<evidence type="ECO:0000256" key="1">
    <source>
        <dbReference type="ARBA" id="ARBA00004141"/>
    </source>
</evidence>
<dbReference type="InterPro" id="IPR013525">
    <property type="entry name" value="ABC2_TM"/>
</dbReference>
<dbReference type="PROSITE" id="PS51012">
    <property type="entry name" value="ABC_TM2"/>
    <property type="match status" value="1"/>
</dbReference>
<keyword evidence="3 5" id="KW-1133">Transmembrane helix</keyword>
<dbReference type="Proteomes" id="UP000546126">
    <property type="component" value="Unassembled WGS sequence"/>
</dbReference>
<comment type="subcellular location">
    <subcellularLocation>
        <location evidence="5">Cell membrane</location>
        <topology evidence="5">Multi-pass membrane protein</topology>
    </subcellularLocation>
    <subcellularLocation>
        <location evidence="1">Membrane</location>
        <topology evidence="1">Multi-pass membrane protein</topology>
    </subcellularLocation>
</comment>
<feature type="compositionally biased region" description="Basic residues" evidence="6">
    <location>
        <begin position="37"/>
        <end position="46"/>
    </location>
</feature>
<proteinExistence type="inferred from homology"/>
<sequence>MLPNLQSLQNCGYCNFGGDEIDRDPRSDEDLQERRASRQRRGHHGRGRPDRGLPRPERRRQEHDHAHAHHAPGPHLGERHGRGPRPARRPGGRAAAHRLRLAVRRRQPRRPTGRRPGAAGHAVRHGPRAGARARRRGAGPAGTHRHGAPARRSVVGRPAPPLRSGVRAAAPPAAALPRRAHHGARPPEPRPPLGPHPRAARRPRDDGVPHHALPRRGRRALRPPPDHRRRPDRRRGRPGGAEGRRAHPRRRLPRHHRPLAARGGARVIGSAARDTWLLFRHNLATTFQQKFGLVFGAIQPMVFLVLFGPIFATIGTWETLVPGLIVQLGLVSTGMAGFGVVFERRFGVLERLRVTPASRLALLLGRVLNNVAALVVQTLVLVAAGYAFGLRAPAAGLLAGLALVVVLGASLASLSYAVALTIDENLFAPVMSTVVMPLALLSGSFLPMSMAPGWLDVLSRISPFRYVLEALRDLFAGHYATGTVGLGVAVTAALAVVSVAVGTRVFSRANA</sequence>
<feature type="transmembrane region" description="Helical" evidence="5">
    <location>
        <begin position="363"/>
        <end position="388"/>
    </location>
</feature>
<feature type="region of interest" description="Disordered" evidence="6">
    <location>
        <begin position="14"/>
        <end position="264"/>
    </location>
</feature>
<dbReference type="GO" id="GO:0140359">
    <property type="term" value="F:ABC-type transporter activity"/>
    <property type="evidence" value="ECO:0007669"/>
    <property type="project" value="InterPro"/>
</dbReference>
<dbReference type="Pfam" id="PF01061">
    <property type="entry name" value="ABC2_membrane"/>
    <property type="match status" value="1"/>
</dbReference>
<keyword evidence="5" id="KW-1003">Cell membrane</keyword>
<evidence type="ECO:0000256" key="6">
    <source>
        <dbReference type="SAM" id="MobiDB-lite"/>
    </source>
</evidence>
<comment type="similarity">
    <text evidence="5">Belongs to the ABC-2 integral membrane protein family.</text>
</comment>
<reference evidence="8 9" key="1">
    <citation type="submission" date="2020-06" db="EMBL/GenBank/DDBJ databases">
        <authorList>
            <person name="Chanama M."/>
        </authorList>
    </citation>
    <scope>NUCLEOTIDE SEQUENCE [LARGE SCALE GENOMIC DNA]</scope>
    <source>
        <strain evidence="8 9">TBRC6557</strain>
    </source>
</reference>
<evidence type="ECO:0000256" key="4">
    <source>
        <dbReference type="ARBA" id="ARBA00023136"/>
    </source>
</evidence>
<feature type="transmembrane region" description="Helical" evidence="5">
    <location>
        <begin position="291"/>
        <end position="314"/>
    </location>
</feature>
<feature type="transmembrane region" description="Helical" evidence="5">
    <location>
        <begin position="434"/>
        <end position="455"/>
    </location>
</feature>
<name>A0A7Y6IK25_9ACTN</name>
<feature type="transmembrane region" description="Helical" evidence="5">
    <location>
        <begin position="394"/>
        <end position="422"/>
    </location>
</feature>
<dbReference type="PANTHER" id="PTHR43229">
    <property type="entry name" value="NODULATION PROTEIN J"/>
    <property type="match status" value="1"/>
</dbReference>
<dbReference type="GO" id="GO:0005886">
    <property type="term" value="C:plasma membrane"/>
    <property type="evidence" value="ECO:0007669"/>
    <property type="project" value="UniProtKB-SubCell"/>
</dbReference>
<feature type="compositionally biased region" description="Low complexity" evidence="6">
    <location>
        <begin position="167"/>
        <end position="177"/>
    </location>
</feature>
<feature type="compositionally biased region" description="Basic and acidic residues" evidence="6">
    <location>
        <begin position="47"/>
        <end position="65"/>
    </location>
</feature>
<dbReference type="InterPro" id="IPR047817">
    <property type="entry name" value="ABC2_TM_bact-type"/>
</dbReference>
<feature type="domain" description="ABC transmembrane type-2" evidence="7">
    <location>
        <begin position="283"/>
        <end position="509"/>
    </location>
</feature>
<evidence type="ECO:0000256" key="2">
    <source>
        <dbReference type="ARBA" id="ARBA00022692"/>
    </source>
</evidence>
<evidence type="ECO:0000256" key="3">
    <source>
        <dbReference type="ARBA" id="ARBA00022989"/>
    </source>
</evidence>
<evidence type="ECO:0000313" key="9">
    <source>
        <dbReference type="Proteomes" id="UP000546126"/>
    </source>
</evidence>
<feature type="transmembrane region" description="Helical" evidence="5">
    <location>
        <begin position="320"/>
        <end position="342"/>
    </location>
</feature>
<protein>
    <recommendedName>
        <fullName evidence="5">Transport permease protein</fullName>
    </recommendedName>
</protein>
<dbReference type="EMBL" id="JABWGO010000001">
    <property type="protein sequence ID" value="NUW39143.1"/>
    <property type="molecule type" value="Genomic_DNA"/>
</dbReference>
<feature type="compositionally biased region" description="Basic residues" evidence="6">
    <location>
        <begin position="212"/>
        <end position="237"/>
    </location>
</feature>
<feature type="compositionally biased region" description="Basic residues" evidence="6">
    <location>
        <begin position="246"/>
        <end position="259"/>
    </location>
</feature>
<keyword evidence="4 5" id="KW-0472">Membrane</keyword>
<comment type="caution">
    <text evidence="8">The sequence shown here is derived from an EMBL/GenBank/DDBJ whole genome shotgun (WGS) entry which is preliminary data.</text>
</comment>
<feature type="transmembrane region" description="Helical" evidence="5">
    <location>
        <begin position="475"/>
        <end position="501"/>
    </location>
</feature>
<feature type="compositionally biased region" description="Basic and acidic residues" evidence="6">
    <location>
        <begin position="23"/>
        <end position="36"/>
    </location>
</feature>
<dbReference type="PANTHER" id="PTHR43229:SF2">
    <property type="entry name" value="NODULATION PROTEIN J"/>
    <property type="match status" value="1"/>
</dbReference>
<feature type="compositionally biased region" description="Basic residues" evidence="6">
    <location>
        <begin position="122"/>
        <end position="149"/>
    </location>
</feature>
<evidence type="ECO:0000256" key="5">
    <source>
        <dbReference type="RuleBase" id="RU361157"/>
    </source>
</evidence>
<accession>A0A7Y6IK25</accession>
<gene>
    <name evidence="8" type="ORF">HT134_03230</name>
</gene>
<keyword evidence="5" id="KW-0813">Transport</keyword>
<keyword evidence="2 5" id="KW-0812">Transmembrane</keyword>
<dbReference type="InterPro" id="IPR051784">
    <property type="entry name" value="Nod_factor_ABC_transporter"/>
</dbReference>
<organism evidence="8 9">
    <name type="scientific">Nonomuraea rhodomycinica</name>
    <dbReference type="NCBI Taxonomy" id="1712872"/>
    <lineage>
        <taxon>Bacteria</taxon>
        <taxon>Bacillati</taxon>
        <taxon>Actinomycetota</taxon>
        <taxon>Actinomycetes</taxon>
        <taxon>Streptosporangiales</taxon>
        <taxon>Streptosporangiaceae</taxon>
        <taxon>Nonomuraea</taxon>
    </lineage>
</organism>
<evidence type="ECO:0000259" key="7">
    <source>
        <dbReference type="PROSITE" id="PS51012"/>
    </source>
</evidence>
<feature type="compositionally biased region" description="Basic residues" evidence="6">
    <location>
        <begin position="82"/>
        <end position="113"/>
    </location>
</feature>
<keyword evidence="9" id="KW-1185">Reference proteome</keyword>
<dbReference type="AlphaFoldDB" id="A0A7Y6IK25"/>
<evidence type="ECO:0000313" key="8">
    <source>
        <dbReference type="EMBL" id="NUW39143.1"/>
    </source>
</evidence>